<dbReference type="Proteomes" id="UP000075359">
    <property type="component" value="Unassembled WGS sequence"/>
</dbReference>
<dbReference type="InterPro" id="IPR036249">
    <property type="entry name" value="Thioredoxin-like_sf"/>
</dbReference>
<sequence length="216" mass="24861">MIRIKPLFLSIILLLATGCSDKKEEKSLPVKKIQACPDPKEQNISEQNCSENNGSNLTKISTMLESATILKSIKDETHGVMLDRDRFIVNDVKQPIVLVNFFSTWCPPCRGQLPYFEDLQKKYRKDLFIAGILVNDDVNATQLEQFYKKYHMEYFVSNDIENEYVSAKVAEALKLDANFTLPLTVLYKNGDYYTHYEGVVPVEMIDHDIRMALDHK</sequence>
<dbReference type="SUPFAM" id="SSF52833">
    <property type="entry name" value="Thioredoxin-like"/>
    <property type="match status" value="1"/>
</dbReference>
<dbReference type="Gene3D" id="3.40.30.10">
    <property type="entry name" value="Glutaredoxin"/>
    <property type="match status" value="1"/>
</dbReference>
<accession>A0A151CG17</accession>
<dbReference type="RefSeq" id="WP_067330735.1">
    <property type="nucleotide sequence ID" value="NZ_LNKT01000023.1"/>
</dbReference>
<keyword evidence="6" id="KW-1185">Reference proteome</keyword>
<keyword evidence="3" id="KW-0676">Redox-active center</keyword>
<dbReference type="GO" id="GO:0030313">
    <property type="term" value="C:cell envelope"/>
    <property type="evidence" value="ECO:0007669"/>
    <property type="project" value="UniProtKB-SubCell"/>
</dbReference>
<dbReference type="PROSITE" id="PS51257">
    <property type="entry name" value="PROKAR_LIPOPROTEIN"/>
    <property type="match status" value="1"/>
</dbReference>
<dbReference type="InterPro" id="IPR013740">
    <property type="entry name" value="Redoxin"/>
</dbReference>
<evidence type="ECO:0000256" key="1">
    <source>
        <dbReference type="ARBA" id="ARBA00004196"/>
    </source>
</evidence>
<dbReference type="OrthoDB" id="9813820at2"/>
<dbReference type="GO" id="GO:0016491">
    <property type="term" value="F:oxidoreductase activity"/>
    <property type="evidence" value="ECO:0007669"/>
    <property type="project" value="InterPro"/>
</dbReference>
<dbReference type="PROSITE" id="PS00194">
    <property type="entry name" value="THIOREDOXIN_1"/>
    <property type="match status" value="1"/>
</dbReference>
<dbReference type="GO" id="GO:0017004">
    <property type="term" value="P:cytochrome complex assembly"/>
    <property type="evidence" value="ECO:0007669"/>
    <property type="project" value="UniProtKB-KW"/>
</dbReference>
<dbReference type="AlphaFoldDB" id="A0A151CG17"/>
<organism evidence="5 6">
    <name type="scientific">Sulfurovum riftiae</name>
    <dbReference type="NCBI Taxonomy" id="1630136"/>
    <lineage>
        <taxon>Bacteria</taxon>
        <taxon>Pseudomonadati</taxon>
        <taxon>Campylobacterota</taxon>
        <taxon>Epsilonproteobacteria</taxon>
        <taxon>Campylobacterales</taxon>
        <taxon>Sulfurovaceae</taxon>
        <taxon>Sulfurovum</taxon>
    </lineage>
</organism>
<evidence type="ECO:0000256" key="3">
    <source>
        <dbReference type="ARBA" id="ARBA00023284"/>
    </source>
</evidence>
<comment type="caution">
    <text evidence="5">The sequence shown here is derived from an EMBL/GenBank/DDBJ whole genome shotgun (WGS) entry which is preliminary data.</text>
</comment>
<evidence type="ECO:0000256" key="2">
    <source>
        <dbReference type="ARBA" id="ARBA00022748"/>
    </source>
</evidence>
<dbReference type="PANTHER" id="PTHR42852">
    <property type="entry name" value="THIOL:DISULFIDE INTERCHANGE PROTEIN DSBE"/>
    <property type="match status" value="1"/>
</dbReference>
<comment type="subcellular location">
    <subcellularLocation>
        <location evidence="1">Cell envelope</location>
    </subcellularLocation>
</comment>
<evidence type="ECO:0000259" key="4">
    <source>
        <dbReference type="PROSITE" id="PS51352"/>
    </source>
</evidence>
<protein>
    <recommendedName>
        <fullName evidence="4">Thioredoxin domain-containing protein</fullName>
    </recommendedName>
</protein>
<gene>
    <name evidence="5" type="ORF">AS592_06660</name>
</gene>
<dbReference type="Pfam" id="PF08534">
    <property type="entry name" value="Redoxin"/>
    <property type="match status" value="1"/>
</dbReference>
<dbReference type="CDD" id="cd02966">
    <property type="entry name" value="TlpA_like_family"/>
    <property type="match status" value="1"/>
</dbReference>
<proteinExistence type="predicted"/>
<name>A0A151CG17_9BACT</name>
<dbReference type="PROSITE" id="PS51352">
    <property type="entry name" value="THIOREDOXIN_2"/>
    <property type="match status" value="1"/>
</dbReference>
<evidence type="ECO:0000313" key="6">
    <source>
        <dbReference type="Proteomes" id="UP000075359"/>
    </source>
</evidence>
<dbReference type="InterPro" id="IPR013766">
    <property type="entry name" value="Thioredoxin_domain"/>
</dbReference>
<dbReference type="STRING" id="1630136.AS592_06660"/>
<keyword evidence="2" id="KW-0201">Cytochrome c-type biogenesis</keyword>
<dbReference type="EMBL" id="LNKT01000023">
    <property type="protein sequence ID" value="KYJ86482.1"/>
    <property type="molecule type" value="Genomic_DNA"/>
</dbReference>
<reference evidence="5 6" key="1">
    <citation type="submission" date="2015-11" db="EMBL/GenBank/DDBJ databases">
        <title>Draft genome of Sulfurovum riftiae 1812E, a member of the Epsilonproteobacteria isolated from the tube of the deep-sea hydrothermal vent tubewom Riftia pachyptila.</title>
        <authorList>
            <person name="Vetriani C."/>
            <person name="Giovannelli D."/>
        </authorList>
    </citation>
    <scope>NUCLEOTIDE SEQUENCE [LARGE SCALE GENOMIC DNA]</scope>
    <source>
        <strain evidence="5 6">1812E</strain>
    </source>
</reference>
<dbReference type="PANTHER" id="PTHR42852:SF17">
    <property type="entry name" value="THIOREDOXIN-LIKE PROTEIN HI_1115"/>
    <property type="match status" value="1"/>
</dbReference>
<evidence type="ECO:0000313" key="5">
    <source>
        <dbReference type="EMBL" id="KYJ86482.1"/>
    </source>
</evidence>
<dbReference type="InterPro" id="IPR017937">
    <property type="entry name" value="Thioredoxin_CS"/>
</dbReference>
<feature type="domain" description="Thioredoxin" evidence="4">
    <location>
        <begin position="58"/>
        <end position="214"/>
    </location>
</feature>
<dbReference type="InterPro" id="IPR050553">
    <property type="entry name" value="Thioredoxin_ResA/DsbE_sf"/>
</dbReference>